<proteinExistence type="predicted"/>
<dbReference type="Proteomes" id="UP000183918">
    <property type="component" value="Unassembled WGS sequence"/>
</dbReference>
<dbReference type="Pfam" id="PF00015">
    <property type="entry name" value="MCPsignal"/>
    <property type="match status" value="1"/>
</dbReference>
<protein>
    <submittedName>
        <fullName evidence="4">Methyl-accepting chemotaxis protein</fullName>
    </submittedName>
</protein>
<name>A0A1H3J6C2_9FIRM</name>
<reference evidence="4 5" key="1">
    <citation type="submission" date="2016-10" db="EMBL/GenBank/DDBJ databases">
        <authorList>
            <person name="de Groot N.N."/>
        </authorList>
    </citation>
    <scope>NUCLEOTIDE SEQUENCE [LARGE SCALE GENOMIC DNA]</scope>
    <source>
        <strain evidence="4 5">DSM 14045</strain>
    </source>
</reference>
<evidence type="ECO:0000256" key="2">
    <source>
        <dbReference type="PROSITE-ProRule" id="PRU00284"/>
    </source>
</evidence>
<dbReference type="EMBL" id="FNPG01000014">
    <property type="protein sequence ID" value="SDY35135.1"/>
    <property type="molecule type" value="Genomic_DNA"/>
</dbReference>
<organism evidence="4 5">
    <name type="scientific">Lachnobacterium bovis DSM 14045</name>
    <dbReference type="NCBI Taxonomy" id="1122142"/>
    <lineage>
        <taxon>Bacteria</taxon>
        <taxon>Bacillati</taxon>
        <taxon>Bacillota</taxon>
        <taxon>Clostridia</taxon>
        <taxon>Lachnospirales</taxon>
        <taxon>Lachnospiraceae</taxon>
        <taxon>Lachnobacterium</taxon>
    </lineage>
</organism>
<dbReference type="InterPro" id="IPR004089">
    <property type="entry name" value="MCPsignal_dom"/>
</dbReference>
<dbReference type="PROSITE" id="PS50111">
    <property type="entry name" value="CHEMOTAXIS_TRANSDUC_2"/>
    <property type="match status" value="1"/>
</dbReference>
<evidence type="ECO:0000313" key="5">
    <source>
        <dbReference type="Proteomes" id="UP000183918"/>
    </source>
</evidence>
<dbReference type="AlphaFoldDB" id="A0A1H3J6C2"/>
<dbReference type="PANTHER" id="PTHR32089:SF112">
    <property type="entry name" value="LYSOZYME-LIKE PROTEIN-RELATED"/>
    <property type="match status" value="1"/>
</dbReference>
<gene>
    <name evidence="4" type="ORF">SAMN02910414_01354</name>
</gene>
<evidence type="ECO:0000313" key="4">
    <source>
        <dbReference type="EMBL" id="SDY35135.1"/>
    </source>
</evidence>
<dbReference type="GO" id="GO:0007165">
    <property type="term" value="P:signal transduction"/>
    <property type="evidence" value="ECO:0007669"/>
    <property type="project" value="UniProtKB-KW"/>
</dbReference>
<accession>A0A1H3J6C2</accession>
<keyword evidence="5" id="KW-1185">Reference proteome</keyword>
<dbReference type="SUPFAM" id="SSF58104">
    <property type="entry name" value="Methyl-accepting chemotaxis protein (MCP) signaling domain"/>
    <property type="match status" value="1"/>
</dbReference>
<dbReference type="GO" id="GO:0016020">
    <property type="term" value="C:membrane"/>
    <property type="evidence" value="ECO:0007669"/>
    <property type="project" value="InterPro"/>
</dbReference>
<evidence type="ECO:0000259" key="3">
    <source>
        <dbReference type="PROSITE" id="PS50111"/>
    </source>
</evidence>
<dbReference type="STRING" id="1122142.SAMN02910414_01354"/>
<sequence length="327" mass="36161">MFGWGKNNVEKEIEDKAISNDNKKTIEDSLTAFSFISKTVIEKKDNLADEEANTIKELDKVKKSYTQAIENNDKISSSIDNIGQEFLKVGDSSDEFNTVMKEVINISSGAISDVHNLITSSEKMEEQFKEIAKIYEEFQTGFEEIQEATQSIIGVANQTNLLALNASIEAARAGEHGKGFAVVADEVTKLSIDIKELVGNINKSMDGLQHSSDLLANSIDAAKIALEDSKKQTDSTEKVFNDITSSVARVEGVGNDIKAVVDSCDSLVRNIQDDMSSYEVQYSYVLDNLEELKSMLTKKGFLYEDISNIMVQAEPLINRIKKASDIK</sequence>
<dbReference type="PANTHER" id="PTHR32089">
    <property type="entry name" value="METHYL-ACCEPTING CHEMOTAXIS PROTEIN MCPB"/>
    <property type="match status" value="1"/>
</dbReference>
<feature type="domain" description="Methyl-accepting transducer" evidence="3">
    <location>
        <begin position="43"/>
        <end position="279"/>
    </location>
</feature>
<evidence type="ECO:0000256" key="1">
    <source>
        <dbReference type="ARBA" id="ARBA00023224"/>
    </source>
</evidence>
<dbReference type="Gene3D" id="1.10.287.950">
    <property type="entry name" value="Methyl-accepting chemotaxis protein"/>
    <property type="match status" value="1"/>
</dbReference>
<dbReference type="SMART" id="SM00283">
    <property type="entry name" value="MA"/>
    <property type="match status" value="1"/>
</dbReference>
<keyword evidence="1 2" id="KW-0807">Transducer</keyword>
<dbReference type="eggNOG" id="COG0840">
    <property type="taxonomic scope" value="Bacteria"/>
</dbReference>